<name>A0A645HIG5_9ZZZZ</name>
<accession>A0A645HIG5</accession>
<sequence length="62" mass="6901">MAEWLSPAGALDGGLRSYARPVGMVPGYQQRGIYHSKHHVRLPYPILHHPAAFAAAYRHPLL</sequence>
<gene>
    <name evidence="1" type="ORF">SDC9_186326</name>
</gene>
<proteinExistence type="predicted"/>
<protein>
    <submittedName>
        <fullName evidence="1">Uncharacterized protein</fullName>
    </submittedName>
</protein>
<comment type="caution">
    <text evidence="1">The sequence shown here is derived from an EMBL/GenBank/DDBJ whole genome shotgun (WGS) entry which is preliminary data.</text>
</comment>
<organism evidence="1">
    <name type="scientific">bioreactor metagenome</name>
    <dbReference type="NCBI Taxonomy" id="1076179"/>
    <lineage>
        <taxon>unclassified sequences</taxon>
        <taxon>metagenomes</taxon>
        <taxon>ecological metagenomes</taxon>
    </lineage>
</organism>
<dbReference type="AlphaFoldDB" id="A0A645HIG5"/>
<evidence type="ECO:0000313" key="1">
    <source>
        <dbReference type="EMBL" id="MPN38801.1"/>
    </source>
</evidence>
<dbReference type="EMBL" id="VSSQ01094243">
    <property type="protein sequence ID" value="MPN38801.1"/>
    <property type="molecule type" value="Genomic_DNA"/>
</dbReference>
<reference evidence="1" key="1">
    <citation type="submission" date="2019-08" db="EMBL/GenBank/DDBJ databases">
        <authorList>
            <person name="Kucharzyk K."/>
            <person name="Murdoch R.W."/>
            <person name="Higgins S."/>
            <person name="Loffler F."/>
        </authorList>
    </citation>
    <scope>NUCLEOTIDE SEQUENCE</scope>
</reference>